<name>A0A495X020_9PSEU</name>
<dbReference type="Proteomes" id="UP000272729">
    <property type="component" value="Unassembled WGS sequence"/>
</dbReference>
<reference evidence="2 3" key="1">
    <citation type="submission" date="2018-10" db="EMBL/GenBank/DDBJ databases">
        <title>Sequencing the genomes of 1000 actinobacteria strains.</title>
        <authorList>
            <person name="Klenk H.-P."/>
        </authorList>
    </citation>
    <scope>NUCLEOTIDE SEQUENCE [LARGE SCALE GENOMIC DNA]</scope>
    <source>
        <strain evidence="2 3">DSM 43911</strain>
    </source>
</reference>
<dbReference type="InterPro" id="IPR035959">
    <property type="entry name" value="RutC-like_sf"/>
</dbReference>
<dbReference type="GO" id="GO:0019239">
    <property type="term" value="F:deaminase activity"/>
    <property type="evidence" value="ECO:0007669"/>
    <property type="project" value="TreeGrafter"/>
</dbReference>
<sequence>MIEEIVSDRVAKLDLPLPHGVRAGDYVYVSGQIAARPDGSIVVGDFEAETRAVLDNVQAVVEAAGGTLADVCKVTVFLLNATLFEPMNRVYAEYFTAPYPARSTVLAPLSNPDLRIEIEAVAYLPRR</sequence>
<dbReference type="GO" id="GO:0005829">
    <property type="term" value="C:cytosol"/>
    <property type="evidence" value="ECO:0007669"/>
    <property type="project" value="TreeGrafter"/>
</dbReference>
<dbReference type="AlphaFoldDB" id="A0A495X020"/>
<comment type="caution">
    <text evidence="2">The sequence shown here is derived from an EMBL/GenBank/DDBJ whole genome shotgun (WGS) entry which is preliminary data.</text>
</comment>
<dbReference type="PANTHER" id="PTHR11803">
    <property type="entry name" value="2-IMINOBUTANOATE/2-IMINOPROPANOATE DEAMINASE RIDA"/>
    <property type="match status" value="1"/>
</dbReference>
<dbReference type="EMBL" id="RBXR01000001">
    <property type="protein sequence ID" value="RKT67240.1"/>
    <property type="molecule type" value="Genomic_DNA"/>
</dbReference>
<protein>
    <submittedName>
        <fullName evidence="2">2-iminobutanoate/2-iminopropanoate deaminase</fullName>
    </submittedName>
</protein>
<gene>
    <name evidence="2" type="ORF">DFJ66_0412</name>
</gene>
<comment type="similarity">
    <text evidence="1">Belongs to the RutC family.</text>
</comment>
<evidence type="ECO:0000256" key="1">
    <source>
        <dbReference type="ARBA" id="ARBA00010552"/>
    </source>
</evidence>
<dbReference type="InterPro" id="IPR006175">
    <property type="entry name" value="YjgF/YER057c/UK114"/>
</dbReference>
<dbReference type="RefSeq" id="WP_121217390.1">
    <property type="nucleotide sequence ID" value="NZ_JBIUBA010000048.1"/>
</dbReference>
<dbReference type="SUPFAM" id="SSF55298">
    <property type="entry name" value="YjgF-like"/>
    <property type="match status" value="1"/>
</dbReference>
<dbReference type="Pfam" id="PF01042">
    <property type="entry name" value="Ribonuc_L-PSP"/>
    <property type="match status" value="1"/>
</dbReference>
<dbReference type="Gene3D" id="3.30.1330.40">
    <property type="entry name" value="RutC-like"/>
    <property type="match status" value="1"/>
</dbReference>
<organism evidence="2 3">
    <name type="scientific">Saccharothrix variisporea</name>
    <dbReference type="NCBI Taxonomy" id="543527"/>
    <lineage>
        <taxon>Bacteria</taxon>
        <taxon>Bacillati</taxon>
        <taxon>Actinomycetota</taxon>
        <taxon>Actinomycetes</taxon>
        <taxon>Pseudonocardiales</taxon>
        <taxon>Pseudonocardiaceae</taxon>
        <taxon>Saccharothrix</taxon>
    </lineage>
</organism>
<accession>A0A495X020</accession>
<dbReference type="CDD" id="cd00448">
    <property type="entry name" value="YjgF_YER057c_UK114_family"/>
    <property type="match status" value="1"/>
</dbReference>
<dbReference type="PANTHER" id="PTHR11803:SF58">
    <property type="entry name" value="PROTEIN HMF1-RELATED"/>
    <property type="match status" value="1"/>
</dbReference>
<keyword evidence="3" id="KW-1185">Reference proteome</keyword>
<evidence type="ECO:0000313" key="3">
    <source>
        <dbReference type="Proteomes" id="UP000272729"/>
    </source>
</evidence>
<dbReference type="OrthoDB" id="9815126at2"/>
<proteinExistence type="inferred from homology"/>
<evidence type="ECO:0000313" key="2">
    <source>
        <dbReference type="EMBL" id="RKT67240.1"/>
    </source>
</evidence>